<dbReference type="RefSeq" id="WP_238272566.1">
    <property type="nucleotide sequence ID" value="NZ_BPQG01000052.1"/>
</dbReference>
<gene>
    <name evidence="1" type="ORF">AFCDBAGC_3356</name>
</gene>
<dbReference type="EMBL" id="BPQG01000052">
    <property type="protein sequence ID" value="GJD45483.1"/>
    <property type="molecule type" value="Genomic_DNA"/>
</dbReference>
<comment type="caution">
    <text evidence="1">The sequence shown here is derived from an EMBL/GenBank/DDBJ whole genome shotgun (WGS) entry which is preliminary data.</text>
</comment>
<protein>
    <submittedName>
        <fullName evidence="1">Uncharacterized protein</fullName>
    </submittedName>
</protein>
<evidence type="ECO:0000313" key="1">
    <source>
        <dbReference type="EMBL" id="GJD45483.1"/>
    </source>
</evidence>
<name>A0ABQ4QJR2_9HYPH</name>
<keyword evidence="2" id="KW-1185">Reference proteome</keyword>
<proteinExistence type="predicted"/>
<reference evidence="1 2" key="1">
    <citation type="journal article" date="2021" name="Front. Microbiol.">
        <title>Comprehensive Comparative Genomics and Phenotyping of Methylobacterium Species.</title>
        <authorList>
            <person name="Alessa O."/>
            <person name="Ogura Y."/>
            <person name="Fujitani Y."/>
            <person name="Takami H."/>
            <person name="Hayashi T."/>
            <person name="Sahin N."/>
            <person name="Tani A."/>
        </authorList>
    </citation>
    <scope>NUCLEOTIDE SEQUENCE [LARGE SCALE GENOMIC DNA]</scope>
    <source>
        <strain evidence="1 2">DSM 23679</strain>
    </source>
</reference>
<organism evidence="1 2">
    <name type="scientific">Methylobacterium cerastii</name>
    <dbReference type="NCBI Taxonomy" id="932741"/>
    <lineage>
        <taxon>Bacteria</taxon>
        <taxon>Pseudomonadati</taxon>
        <taxon>Pseudomonadota</taxon>
        <taxon>Alphaproteobacteria</taxon>
        <taxon>Hyphomicrobiales</taxon>
        <taxon>Methylobacteriaceae</taxon>
        <taxon>Methylobacterium</taxon>
    </lineage>
</organism>
<accession>A0ABQ4QJR2</accession>
<evidence type="ECO:0000313" key="2">
    <source>
        <dbReference type="Proteomes" id="UP001055117"/>
    </source>
</evidence>
<dbReference type="Proteomes" id="UP001055117">
    <property type="component" value="Unassembled WGS sequence"/>
</dbReference>
<sequence>MSEHIIIFDEVDPYAWTEGKVELGDCRYRSDATPYLVELMKRFGDHPIERVMIRMPSQVGNTRSVIFEAIQEAMARGKDETP</sequence>